<feature type="domain" description="Integrase catalytic" evidence="2">
    <location>
        <begin position="226"/>
        <end position="389"/>
    </location>
</feature>
<name>A0ABT8ES36_9ACTN</name>
<dbReference type="InterPro" id="IPR001584">
    <property type="entry name" value="Integrase_cat-core"/>
</dbReference>
<dbReference type="InterPro" id="IPR009057">
    <property type="entry name" value="Homeodomain-like_sf"/>
</dbReference>
<evidence type="ECO:0000313" key="3">
    <source>
        <dbReference type="EMBL" id="MDN4160978.1"/>
    </source>
</evidence>
<dbReference type="InterPro" id="IPR048020">
    <property type="entry name" value="Transpos_IS3"/>
</dbReference>
<dbReference type="Pfam" id="PF00665">
    <property type="entry name" value="rve"/>
    <property type="match status" value="1"/>
</dbReference>
<dbReference type="NCBIfam" id="NF033516">
    <property type="entry name" value="transpos_IS3"/>
    <property type="match status" value="1"/>
</dbReference>
<comment type="caution">
    <text evidence="3">The sequence shown here is derived from an EMBL/GenBank/DDBJ whole genome shotgun (WGS) entry which is preliminary data.</text>
</comment>
<dbReference type="EMBL" id="JAUHJR010000002">
    <property type="protein sequence ID" value="MDN4160978.1"/>
    <property type="molecule type" value="Genomic_DNA"/>
</dbReference>
<dbReference type="Gene3D" id="3.30.420.10">
    <property type="entry name" value="Ribonuclease H-like superfamily/Ribonuclease H"/>
    <property type="match status" value="1"/>
</dbReference>
<organism evidence="3 4">
    <name type="scientific">Nocardioides abyssi</name>
    <dbReference type="NCBI Taxonomy" id="3058370"/>
    <lineage>
        <taxon>Bacteria</taxon>
        <taxon>Bacillati</taxon>
        <taxon>Actinomycetota</taxon>
        <taxon>Actinomycetes</taxon>
        <taxon>Propionibacteriales</taxon>
        <taxon>Nocardioidaceae</taxon>
        <taxon>Nocardioides</taxon>
    </lineage>
</organism>
<dbReference type="InterPro" id="IPR002514">
    <property type="entry name" value="Transposase_8"/>
</dbReference>
<dbReference type="PANTHER" id="PTHR46889">
    <property type="entry name" value="TRANSPOSASE INSF FOR INSERTION SEQUENCE IS3B-RELATED"/>
    <property type="match status" value="1"/>
</dbReference>
<dbReference type="Gene3D" id="1.10.10.60">
    <property type="entry name" value="Homeodomain-like"/>
    <property type="match status" value="1"/>
</dbReference>
<dbReference type="InterPro" id="IPR012337">
    <property type="entry name" value="RNaseH-like_sf"/>
</dbReference>
<feature type="coiled-coil region" evidence="1">
    <location>
        <begin position="65"/>
        <end position="92"/>
    </location>
</feature>
<dbReference type="InterPro" id="IPR050900">
    <property type="entry name" value="Transposase_IS3/IS150/IS904"/>
</dbReference>
<evidence type="ECO:0000256" key="1">
    <source>
        <dbReference type="SAM" id="Coils"/>
    </source>
</evidence>
<dbReference type="SUPFAM" id="SSF46689">
    <property type="entry name" value="Homeodomain-like"/>
    <property type="match status" value="1"/>
</dbReference>
<gene>
    <name evidence="3" type="ORF">QWY29_06385</name>
</gene>
<protein>
    <submittedName>
        <fullName evidence="3">IS3 family transposase</fullName>
    </submittedName>
</protein>
<dbReference type="SUPFAM" id="SSF53098">
    <property type="entry name" value="Ribonuclease H-like"/>
    <property type="match status" value="1"/>
</dbReference>
<evidence type="ECO:0000313" key="4">
    <source>
        <dbReference type="Proteomes" id="UP001168537"/>
    </source>
</evidence>
<dbReference type="RefSeq" id="WP_300959862.1">
    <property type="nucleotide sequence ID" value="NZ_JAUHJR010000002.1"/>
</dbReference>
<dbReference type="Pfam" id="PF01527">
    <property type="entry name" value="HTH_Tnp_1"/>
    <property type="match status" value="1"/>
</dbReference>
<dbReference type="PROSITE" id="PS50994">
    <property type="entry name" value="INTEGRASE"/>
    <property type="match status" value="1"/>
</dbReference>
<reference evidence="3" key="1">
    <citation type="submission" date="2023-06" db="EMBL/GenBank/DDBJ databases">
        <title>Draft genome sequence of Nocardioides sp. SOB72.</title>
        <authorList>
            <person name="Zhang G."/>
        </authorList>
    </citation>
    <scope>NUCLEOTIDE SEQUENCE</scope>
    <source>
        <strain evidence="3">SOB72</strain>
    </source>
</reference>
<keyword evidence="4" id="KW-1185">Reference proteome</keyword>
<accession>A0ABT8ES36</accession>
<proteinExistence type="predicted"/>
<evidence type="ECO:0000259" key="2">
    <source>
        <dbReference type="PROSITE" id="PS50994"/>
    </source>
</evidence>
<sequence>MPKAFPKEFREDVIRVYKDSDASMAQVAKDFGISPSCLKRWLAIDERNSSRPSGRATPATESDALREANKRIKLLEQENEVLRRAAAYLSQANLPKMMYPLVRELAADGIPIAVTCRVLKIARQPYYRWLATPITDAELRAAYRSNALFDAHRDDPEFGYRFLVDEALEAGEPMAERTAWRICSDLGWWSSHGKKRGGNGKKPGPPVHDNLCAITDRRGVTRHEFKSDRPNELWLSNITEHWTGEGKLYVCAIKDAYSNRIVGYSIDSRMKSSLAVAALNNAAARRGDVAGCVVHTDRGSQFRSRKFVHAINRHSMVGSMGRVGAAGDNAAMESFFALLQKNVLNRRAWATHEELRIAIVTWIEKTYHRRRRQASLGRLTPVEYELIMNPAATQVA</sequence>
<dbReference type="Proteomes" id="UP001168537">
    <property type="component" value="Unassembled WGS sequence"/>
</dbReference>
<keyword evidence="1" id="KW-0175">Coiled coil</keyword>
<dbReference type="InterPro" id="IPR036397">
    <property type="entry name" value="RNaseH_sf"/>
</dbReference>
<dbReference type="PANTHER" id="PTHR46889:SF4">
    <property type="entry name" value="TRANSPOSASE INSO FOR INSERTION SEQUENCE ELEMENT IS911B-RELATED"/>
    <property type="match status" value="1"/>
</dbReference>